<evidence type="ECO:0000256" key="11">
    <source>
        <dbReference type="ARBA" id="ARBA00034617"/>
    </source>
</evidence>
<evidence type="ECO:0000256" key="10">
    <source>
        <dbReference type="ARBA" id="ARBA00023235"/>
    </source>
</evidence>
<keyword evidence="5 14" id="KW-0347">Helicase</keyword>
<dbReference type="Pfam" id="PF00580">
    <property type="entry name" value="UvrD-helicase"/>
    <property type="match status" value="1"/>
</dbReference>
<dbReference type="InterPro" id="IPR027417">
    <property type="entry name" value="P-loop_NTPase"/>
</dbReference>
<dbReference type="PROSITE" id="PS51198">
    <property type="entry name" value="UVRD_HELICASE_ATP_BIND"/>
    <property type="match status" value="1"/>
</dbReference>
<keyword evidence="4 14" id="KW-0378">Hydrolase</keyword>
<keyword evidence="3" id="KW-0227">DNA damage</keyword>
<evidence type="ECO:0000256" key="2">
    <source>
        <dbReference type="ARBA" id="ARBA00022741"/>
    </source>
</evidence>
<dbReference type="PANTHER" id="PTHR11070">
    <property type="entry name" value="UVRD / RECB / PCRA DNA HELICASE FAMILY MEMBER"/>
    <property type="match status" value="1"/>
</dbReference>
<organism evidence="17 18">
    <name type="scientific">Agaribacillus aureus</name>
    <dbReference type="NCBI Taxonomy" id="3051825"/>
    <lineage>
        <taxon>Bacteria</taxon>
        <taxon>Pseudomonadati</taxon>
        <taxon>Bacteroidota</taxon>
        <taxon>Cytophagia</taxon>
        <taxon>Cytophagales</taxon>
        <taxon>Splendidivirgaceae</taxon>
        <taxon>Agaribacillus</taxon>
    </lineage>
</organism>
<dbReference type="PROSITE" id="PS51217">
    <property type="entry name" value="UVRD_HELICASE_CTER"/>
    <property type="match status" value="1"/>
</dbReference>
<gene>
    <name evidence="17" type="ORF">QQ020_04050</name>
</gene>
<keyword evidence="6" id="KW-0269">Exonuclease</keyword>
<dbReference type="Gene3D" id="3.40.50.300">
    <property type="entry name" value="P-loop containing nucleotide triphosphate hydrolases"/>
    <property type="match status" value="3"/>
</dbReference>
<dbReference type="Proteomes" id="UP001172083">
    <property type="component" value="Unassembled WGS sequence"/>
</dbReference>
<keyword evidence="1" id="KW-0540">Nuclease</keyword>
<dbReference type="InterPro" id="IPR038726">
    <property type="entry name" value="PDDEXK_AddAB-type"/>
</dbReference>
<dbReference type="SUPFAM" id="SSF52540">
    <property type="entry name" value="P-loop containing nucleoside triphosphate hydrolases"/>
    <property type="match status" value="1"/>
</dbReference>
<evidence type="ECO:0000256" key="8">
    <source>
        <dbReference type="ARBA" id="ARBA00023125"/>
    </source>
</evidence>
<keyword evidence="2 14" id="KW-0547">Nucleotide-binding</keyword>
<dbReference type="Pfam" id="PF12705">
    <property type="entry name" value="PDDEXK_1"/>
    <property type="match status" value="1"/>
</dbReference>
<evidence type="ECO:0000256" key="4">
    <source>
        <dbReference type="ARBA" id="ARBA00022801"/>
    </source>
</evidence>
<comment type="catalytic activity">
    <reaction evidence="11">
        <text>Couples ATP hydrolysis with the unwinding of duplex DNA by translocating in the 3'-5' direction.</text>
        <dbReference type="EC" id="5.6.2.4"/>
    </reaction>
</comment>
<dbReference type="InterPro" id="IPR011604">
    <property type="entry name" value="PDDEXK-like_dom_sf"/>
</dbReference>
<evidence type="ECO:0000313" key="18">
    <source>
        <dbReference type="Proteomes" id="UP001172083"/>
    </source>
</evidence>
<keyword evidence="10" id="KW-0413">Isomerase</keyword>
<keyword evidence="18" id="KW-1185">Reference proteome</keyword>
<dbReference type="InterPro" id="IPR014017">
    <property type="entry name" value="DNA_helicase_UvrD-like_C"/>
</dbReference>
<evidence type="ECO:0000256" key="9">
    <source>
        <dbReference type="ARBA" id="ARBA00023204"/>
    </source>
</evidence>
<name>A0ABT8L4N7_9BACT</name>
<evidence type="ECO:0000256" key="14">
    <source>
        <dbReference type="PROSITE-ProRule" id="PRU00560"/>
    </source>
</evidence>
<dbReference type="InterPro" id="IPR000212">
    <property type="entry name" value="DNA_helicase_UvrD/REP"/>
</dbReference>
<comment type="caution">
    <text evidence="17">The sequence shown here is derived from an EMBL/GenBank/DDBJ whole genome shotgun (WGS) entry which is preliminary data.</text>
</comment>
<proteinExistence type="predicted"/>
<evidence type="ECO:0000313" key="17">
    <source>
        <dbReference type="EMBL" id="MDN5211203.1"/>
    </source>
</evidence>
<evidence type="ECO:0000256" key="12">
    <source>
        <dbReference type="ARBA" id="ARBA00034808"/>
    </source>
</evidence>
<dbReference type="Gene3D" id="3.90.320.10">
    <property type="match status" value="1"/>
</dbReference>
<keyword evidence="7 14" id="KW-0067">ATP-binding</keyword>
<protein>
    <recommendedName>
        <fullName evidence="12">DNA 3'-5' helicase</fullName>
        <ecNumber evidence="12">5.6.2.4</ecNumber>
    </recommendedName>
</protein>
<dbReference type="Gene3D" id="1.10.3170.10">
    <property type="entry name" value="Recbcd, chain B, domain 2"/>
    <property type="match status" value="1"/>
</dbReference>
<dbReference type="InterPro" id="IPR014016">
    <property type="entry name" value="UvrD-like_ATP-bd"/>
</dbReference>
<evidence type="ECO:0000256" key="13">
    <source>
        <dbReference type="ARBA" id="ARBA00048988"/>
    </source>
</evidence>
<dbReference type="Pfam" id="PF13361">
    <property type="entry name" value="UvrD_C"/>
    <property type="match status" value="1"/>
</dbReference>
<comment type="catalytic activity">
    <reaction evidence="13">
        <text>ATP + H2O = ADP + phosphate + H(+)</text>
        <dbReference type="Rhea" id="RHEA:13065"/>
        <dbReference type="ChEBI" id="CHEBI:15377"/>
        <dbReference type="ChEBI" id="CHEBI:15378"/>
        <dbReference type="ChEBI" id="CHEBI:30616"/>
        <dbReference type="ChEBI" id="CHEBI:43474"/>
        <dbReference type="ChEBI" id="CHEBI:456216"/>
        <dbReference type="EC" id="5.6.2.4"/>
    </reaction>
</comment>
<evidence type="ECO:0000256" key="1">
    <source>
        <dbReference type="ARBA" id="ARBA00022722"/>
    </source>
</evidence>
<evidence type="ECO:0000256" key="6">
    <source>
        <dbReference type="ARBA" id="ARBA00022839"/>
    </source>
</evidence>
<accession>A0ABT8L4N7</accession>
<reference evidence="17" key="1">
    <citation type="submission" date="2023-06" db="EMBL/GenBank/DDBJ databases">
        <title>Genomic of Agaribacillus aureum.</title>
        <authorList>
            <person name="Wang G."/>
        </authorList>
    </citation>
    <scope>NUCLEOTIDE SEQUENCE</scope>
    <source>
        <strain evidence="17">BMA12</strain>
    </source>
</reference>
<evidence type="ECO:0000259" key="15">
    <source>
        <dbReference type="PROSITE" id="PS51198"/>
    </source>
</evidence>
<dbReference type="EMBL" id="JAUJEB010000001">
    <property type="protein sequence ID" value="MDN5211203.1"/>
    <property type="molecule type" value="Genomic_DNA"/>
</dbReference>
<feature type="domain" description="UvrD-like helicase C-terminal" evidence="16">
    <location>
        <begin position="498"/>
        <end position="767"/>
    </location>
</feature>
<sequence length="1089" mass="125727">MPKPFKIYRSSAGSGKTYTLAKDYLRLALRNPAYFRHILAVTFTNKATREMKDRILRYLHDFSRGKQNEMYRELRDYLQFNKTQFQDRCQAVLSNILHNYTNFAVSTIDAFFQKVIRAFSREVGLYGGFTLELEQEKVLAVVIDQLMEEIGENQTLTEWLIRFSEGKVDEGKSWDVRNDIRALGYEVFKEHFKTIEPGLIQASATPDRLLASVKEVRQIIAVFENYMKGLGEKGLSLMQQYQLEVGDFAYGKTGVANYFNRLVEGNDYEPKNRVLLALDNVEAWYSKTSPKKEIILQAVEAGLIAWLNDAVDYYHKQFFFYESAREVLRNLYTYGILSDITRKLREYKQENDVMLISDAAHFLKEIIDDNDSPFIYEKVGSFYHHFLIDEFQDTSGFQWQNFKPLVENSLAEGYSNMVVGDVKQSIYRWRGGDWKLLLDGIQNEIPEGYIQAAELAHNFRSKYYVVTFNNQLFATAAELLKNKLSEIISAIEDEPLQAKLLPEAAKIEAAYQQVKQQPTQTGDEVKKGCIHMTFLEDSVDEDGTKTGWKEKVNRQIPGILEDLQDQGVSLKDIALLVRNARDGKAIADFLLDFRQSGQAKQGYRYDVVSNEALFLQAAPSIQLLINIFKYLVNPQDQVARVSVAYEYQRYVINNEEVANDDLLFVKDEETLEAHLPEAFRKQRNLLNKIPLFELVERLIEIFELHKLSGELAYIQAFQDYVLNFTGKEKDDISSFLSWWEDNAHKLAIQVSDDIDAVQILTIHKSKGLQFKVVIIPYLNWELDHDTRKSNILWSKPAAEPFSKFGYFPLRYSNNLKNTVFKADYYQEMILSYMDNLNLLYVAFTRAEDGLFAFGSQPSKTRQTRQKINDVAALVYHILTDAEMGIEVDGDDQTTFKVGSIADVSSSEKGKEQIRTITLNGYHTSSWRHKLAIRQRAGELFTEVIEERQSKINYGLLIHELLSRIKHKDNVEKALQDLLLEGVIGKNEQNLLHQKITKLWQVPSVDAWFSTDWEVKTEVPILPKTGEMSRPDRVMIRGQQAIIVDFKTGERKSRDRQQVIEYADLLKAMGFTEIKGYLLYIGEEATEQVV</sequence>
<feature type="binding site" evidence="14">
    <location>
        <begin position="10"/>
        <end position="17"/>
    </location>
    <ligand>
        <name>ATP</name>
        <dbReference type="ChEBI" id="CHEBI:30616"/>
    </ligand>
</feature>
<evidence type="ECO:0000256" key="3">
    <source>
        <dbReference type="ARBA" id="ARBA00022763"/>
    </source>
</evidence>
<dbReference type="EC" id="5.6.2.4" evidence="12"/>
<evidence type="ECO:0000256" key="5">
    <source>
        <dbReference type="ARBA" id="ARBA00022806"/>
    </source>
</evidence>
<dbReference type="PANTHER" id="PTHR11070:SF67">
    <property type="entry name" value="DNA 3'-5' HELICASE"/>
    <property type="match status" value="1"/>
</dbReference>
<dbReference type="RefSeq" id="WP_346756538.1">
    <property type="nucleotide sequence ID" value="NZ_JAUJEB010000001.1"/>
</dbReference>
<keyword evidence="8" id="KW-0238">DNA-binding</keyword>
<keyword evidence="9" id="KW-0234">DNA repair</keyword>
<evidence type="ECO:0000256" key="7">
    <source>
        <dbReference type="ARBA" id="ARBA00022840"/>
    </source>
</evidence>
<evidence type="ECO:0000259" key="16">
    <source>
        <dbReference type="PROSITE" id="PS51217"/>
    </source>
</evidence>
<feature type="domain" description="UvrD-like helicase ATP-binding" evidence="15">
    <location>
        <begin position="1"/>
        <end position="462"/>
    </location>
</feature>